<proteinExistence type="predicted"/>
<reference evidence="3" key="1">
    <citation type="submission" date="2023-03" db="EMBL/GenBank/DDBJ databases">
        <title>Massive genome expansion in bonnet fungi (Mycena s.s.) driven by repeated elements and novel gene families across ecological guilds.</title>
        <authorList>
            <consortium name="Lawrence Berkeley National Laboratory"/>
            <person name="Harder C.B."/>
            <person name="Miyauchi S."/>
            <person name="Viragh M."/>
            <person name="Kuo A."/>
            <person name="Thoen E."/>
            <person name="Andreopoulos B."/>
            <person name="Lu D."/>
            <person name="Skrede I."/>
            <person name="Drula E."/>
            <person name="Henrissat B."/>
            <person name="Morin E."/>
            <person name="Kohler A."/>
            <person name="Barry K."/>
            <person name="LaButti K."/>
            <person name="Morin E."/>
            <person name="Salamov A."/>
            <person name="Lipzen A."/>
            <person name="Mereny Z."/>
            <person name="Hegedus B."/>
            <person name="Baldrian P."/>
            <person name="Stursova M."/>
            <person name="Weitz H."/>
            <person name="Taylor A."/>
            <person name="Grigoriev I.V."/>
            <person name="Nagy L.G."/>
            <person name="Martin F."/>
            <person name="Kauserud H."/>
        </authorList>
    </citation>
    <scope>NUCLEOTIDE SEQUENCE</scope>
    <source>
        <strain evidence="3">CBHHK002</strain>
    </source>
</reference>
<evidence type="ECO:0000313" key="3">
    <source>
        <dbReference type="EMBL" id="KAJ7353298.1"/>
    </source>
</evidence>
<feature type="region of interest" description="Disordered" evidence="2">
    <location>
        <begin position="401"/>
        <end position="444"/>
    </location>
</feature>
<accession>A0AAD7AA65</accession>
<name>A0AAD7AA65_9AGAR</name>
<evidence type="ECO:0008006" key="5">
    <source>
        <dbReference type="Google" id="ProtNLM"/>
    </source>
</evidence>
<evidence type="ECO:0000256" key="1">
    <source>
        <dbReference type="SAM" id="Coils"/>
    </source>
</evidence>
<dbReference type="AlphaFoldDB" id="A0AAD7AA65"/>
<sequence length="444" mass="49356">MARQGCSASSDNPAEEKAARAADCTRLADVEIQILELERSLASLKDEESFLRDRLATYTYPVLNLPNEIMSEIFIHFLPGFPNYLPPIGLLSPYLPCHICREWRDIVFATPALWTAILLSFHKVQNFPQKVGYLNASLGLSGSCLVSLKMETHLTDESKLARLAQTIIDNYSRWEYLEFPGTANFLPNPVKLLLPFLRGLRLGRFLTGLTASPLSVPSLQRLDLSFYHDHYSPIFAWSQLTVLAVGRVSLGAKAEAPGFQVPPAHVLCRPFVFGIAAFGPHASEAPEIQKLPSLRNVTLPHLETFLLDDWVLDDPMPSGILDRLTLPALQRLQIKVIFFAKEDDPIVSLASLVTRSKCNLRELSVSGLGIVHQKYLDAFPLTAVVFYNELAVTEPFLGLLSGGEDGESPEFEQSDSEEEYEEYETDTDLDSSEGEDDADIASLD</sequence>
<dbReference type="Proteomes" id="UP001218218">
    <property type="component" value="Unassembled WGS sequence"/>
</dbReference>
<comment type="caution">
    <text evidence="3">The sequence shown here is derived from an EMBL/GenBank/DDBJ whole genome shotgun (WGS) entry which is preliminary data.</text>
</comment>
<feature type="coiled-coil region" evidence="1">
    <location>
        <begin position="27"/>
        <end position="54"/>
    </location>
</feature>
<organism evidence="3 4">
    <name type="scientific">Mycena albidolilacea</name>
    <dbReference type="NCBI Taxonomy" id="1033008"/>
    <lineage>
        <taxon>Eukaryota</taxon>
        <taxon>Fungi</taxon>
        <taxon>Dikarya</taxon>
        <taxon>Basidiomycota</taxon>
        <taxon>Agaricomycotina</taxon>
        <taxon>Agaricomycetes</taxon>
        <taxon>Agaricomycetidae</taxon>
        <taxon>Agaricales</taxon>
        <taxon>Marasmiineae</taxon>
        <taxon>Mycenaceae</taxon>
        <taxon>Mycena</taxon>
    </lineage>
</organism>
<protein>
    <recommendedName>
        <fullName evidence="5">F-box domain-containing protein</fullName>
    </recommendedName>
</protein>
<feature type="compositionally biased region" description="Acidic residues" evidence="2">
    <location>
        <begin position="404"/>
        <end position="444"/>
    </location>
</feature>
<evidence type="ECO:0000313" key="4">
    <source>
        <dbReference type="Proteomes" id="UP001218218"/>
    </source>
</evidence>
<keyword evidence="4" id="KW-1185">Reference proteome</keyword>
<keyword evidence="1" id="KW-0175">Coiled coil</keyword>
<gene>
    <name evidence="3" type="ORF">DFH08DRAFT_934268</name>
</gene>
<evidence type="ECO:0000256" key="2">
    <source>
        <dbReference type="SAM" id="MobiDB-lite"/>
    </source>
</evidence>
<dbReference type="EMBL" id="JARIHO010000011">
    <property type="protein sequence ID" value="KAJ7353298.1"/>
    <property type="molecule type" value="Genomic_DNA"/>
</dbReference>